<accession>A0ACD5UBB9</accession>
<reference evidence="1" key="1">
    <citation type="submission" date="2021-05" db="EMBL/GenBank/DDBJ databases">
        <authorList>
            <person name="Scholz U."/>
            <person name="Mascher M."/>
            <person name="Fiebig A."/>
        </authorList>
    </citation>
    <scope>NUCLEOTIDE SEQUENCE [LARGE SCALE GENOMIC DNA]</scope>
</reference>
<name>A0ACD5UBB9_AVESA</name>
<reference evidence="1" key="2">
    <citation type="submission" date="2025-09" db="UniProtKB">
        <authorList>
            <consortium name="EnsemblPlants"/>
        </authorList>
    </citation>
    <scope>IDENTIFICATION</scope>
</reference>
<dbReference type="Proteomes" id="UP001732700">
    <property type="component" value="Chromosome 2A"/>
</dbReference>
<dbReference type="EnsemblPlants" id="AVESA.00010b.r2.2AG0222870.1">
    <property type="protein sequence ID" value="AVESA.00010b.r2.2AG0222870.1.CDS"/>
    <property type="gene ID" value="AVESA.00010b.r2.2AG0222870"/>
</dbReference>
<organism evidence="1 2">
    <name type="scientific">Avena sativa</name>
    <name type="common">Oat</name>
    <dbReference type="NCBI Taxonomy" id="4498"/>
    <lineage>
        <taxon>Eukaryota</taxon>
        <taxon>Viridiplantae</taxon>
        <taxon>Streptophyta</taxon>
        <taxon>Embryophyta</taxon>
        <taxon>Tracheophyta</taxon>
        <taxon>Spermatophyta</taxon>
        <taxon>Magnoliopsida</taxon>
        <taxon>Liliopsida</taxon>
        <taxon>Poales</taxon>
        <taxon>Poaceae</taxon>
        <taxon>BOP clade</taxon>
        <taxon>Pooideae</taxon>
        <taxon>Poodae</taxon>
        <taxon>Poeae</taxon>
        <taxon>Poeae Chloroplast Group 1 (Aveneae type)</taxon>
        <taxon>Aveninae</taxon>
        <taxon>Avena</taxon>
    </lineage>
</organism>
<evidence type="ECO:0000313" key="2">
    <source>
        <dbReference type="Proteomes" id="UP001732700"/>
    </source>
</evidence>
<proteinExistence type="predicted"/>
<sequence length="362" mass="39407">MTLKLLAEVSPLELLVGLAELHDHFLGYVKSLSLKCAVELGIPEAIQRRGGMATLVDISTDTKVHPAKVANLQRLLDLLTASGIFSTSISVEDGGAVLYGLTTTCRFLVGRHNLSPMVNFLLNPLVVSSFFCMTDWLRSEPAPRGAVSLFELAHGCSQWEMGRKDSEFNDVLTGSMAADSHLFLEVIIMDKGRIFRSLGSLVDVGGGKGAGTKVIASSFPRIKCTVMDLPHVIGQAGGHENMQFVAGDMFESIPPADAVVLKNILHDWGHDDCVKILQRCKEAIPARNAGGKVIIIDMVRGLSHEEKKIADMEAMQNMFMICINGVERNESEWKGIFSDAGFSDDCKIMPVVGPYSVIEIYP</sequence>
<keyword evidence="2" id="KW-1185">Reference proteome</keyword>
<protein>
    <submittedName>
        <fullName evidence="1">Uncharacterized protein</fullName>
    </submittedName>
</protein>
<evidence type="ECO:0000313" key="1">
    <source>
        <dbReference type="EnsemblPlants" id="AVESA.00010b.r2.2AG0222870.1.CDS"/>
    </source>
</evidence>